<dbReference type="SUPFAM" id="SSF81383">
    <property type="entry name" value="F-box domain"/>
    <property type="match status" value="1"/>
</dbReference>
<proteinExistence type="predicted"/>
<gene>
    <name evidence="3" type="ORF">AAF712_015377</name>
</gene>
<accession>A0ABR2Z9H5</accession>
<reference evidence="3 4" key="1">
    <citation type="submission" date="2024-05" db="EMBL/GenBank/DDBJ databases">
        <title>A draft genome resource for the thread blight pathogen Marasmius tenuissimus strain MS-2.</title>
        <authorList>
            <person name="Yulfo-Soto G.E."/>
            <person name="Baruah I.K."/>
            <person name="Amoako-Attah I."/>
            <person name="Bukari Y."/>
            <person name="Meinhardt L.W."/>
            <person name="Bailey B.A."/>
            <person name="Cohen S.P."/>
        </authorList>
    </citation>
    <scope>NUCLEOTIDE SEQUENCE [LARGE SCALE GENOMIC DNA]</scope>
    <source>
        <strain evidence="3 4">MS-2</strain>
    </source>
</reference>
<evidence type="ECO:0000256" key="1">
    <source>
        <dbReference type="SAM" id="MobiDB-lite"/>
    </source>
</evidence>
<dbReference type="PANTHER" id="PTHR38926:SF5">
    <property type="entry name" value="F-BOX AND LEUCINE-RICH REPEAT PROTEIN 6"/>
    <property type="match status" value="1"/>
</dbReference>
<keyword evidence="4" id="KW-1185">Reference proteome</keyword>
<dbReference type="PANTHER" id="PTHR38926">
    <property type="entry name" value="F-BOX DOMAIN CONTAINING PROTEIN, EXPRESSED"/>
    <property type="match status" value="1"/>
</dbReference>
<dbReference type="InterPro" id="IPR001810">
    <property type="entry name" value="F-box_dom"/>
</dbReference>
<evidence type="ECO:0000313" key="3">
    <source>
        <dbReference type="EMBL" id="KAL0057968.1"/>
    </source>
</evidence>
<feature type="compositionally biased region" description="Basic residues" evidence="1">
    <location>
        <begin position="1"/>
        <end position="10"/>
    </location>
</feature>
<dbReference type="InterPro" id="IPR036047">
    <property type="entry name" value="F-box-like_dom_sf"/>
</dbReference>
<organism evidence="3 4">
    <name type="scientific">Marasmius tenuissimus</name>
    <dbReference type="NCBI Taxonomy" id="585030"/>
    <lineage>
        <taxon>Eukaryota</taxon>
        <taxon>Fungi</taxon>
        <taxon>Dikarya</taxon>
        <taxon>Basidiomycota</taxon>
        <taxon>Agaricomycotina</taxon>
        <taxon>Agaricomycetes</taxon>
        <taxon>Agaricomycetidae</taxon>
        <taxon>Agaricales</taxon>
        <taxon>Marasmiineae</taxon>
        <taxon>Marasmiaceae</taxon>
        <taxon>Marasmius</taxon>
    </lineage>
</organism>
<feature type="region of interest" description="Disordered" evidence="1">
    <location>
        <begin position="1"/>
        <end position="25"/>
    </location>
</feature>
<dbReference type="Pfam" id="PF12937">
    <property type="entry name" value="F-box-like"/>
    <property type="match status" value="1"/>
</dbReference>
<dbReference type="Gene3D" id="3.80.10.10">
    <property type="entry name" value="Ribonuclease Inhibitor"/>
    <property type="match status" value="1"/>
</dbReference>
<sequence length="569" mass="64619">MAKSRRRMKKASAQSTLLDGDYDSTDPQDRCAMETQVAADYTSRLPPEVLAEIFTFCPREDSTFEPCSTIWALGQVCSRWRQVSVDTPVIWTSICMDMEALLEEPYIPATSVLSTILERTRDRLLDIRLIFHPEFGEAQHLFDLLCDESERWATFRVRLPGDSHTSFSASAVAKLSLRPKSPSSFSALREADVNRFSDLPGGLELLGAFIQSPSLRKLVLVDVEYVEGFFAQIPWSQLTHFEVNDAERFNGWPGWTGYPEDFTMEVLAKAPNLGRLGTWKYSWTRNLSLEPRSHAANSRLSNIVELDLYGWKPGPGRPDDMDVASLHLPSLQHLTLRQLGDPANDMDTIMEMVERSSCQLLSVSLFGATFLDVMVKRFLSIFKGSLQKVVLQGRIIGPTLLECFFSHSSQTLDTFFPHLKELDINQLMLADLELYDRVLGLEIPSSMSRFHRRICIHATSTKNSTAFLTKPVPKEIELLQELGKVLATGQSRLDRGAVDTVVENMPIVDYVLTYLEKHHRSYKSILRSSTTKLRTLRRCLRAIDDTVWMSLPGQEEFRLAERAGLLRWD</sequence>
<feature type="domain" description="F-box" evidence="2">
    <location>
        <begin position="43"/>
        <end position="96"/>
    </location>
</feature>
<dbReference type="EMBL" id="JBBXMP010000396">
    <property type="protein sequence ID" value="KAL0057968.1"/>
    <property type="molecule type" value="Genomic_DNA"/>
</dbReference>
<protein>
    <recommendedName>
        <fullName evidence="2">F-box domain-containing protein</fullName>
    </recommendedName>
</protein>
<evidence type="ECO:0000259" key="2">
    <source>
        <dbReference type="Pfam" id="PF12937"/>
    </source>
</evidence>
<dbReference type="Proteomes" id="UP001437256">
    <property type="component" value="Unassembled WGS sequence"/>
</dbReference>
<evidence type="ECO:0000313" key="4">
    <source>
        <dbReference type="Proteomes" id="UP001437256"/>
    </source>
</evidence>
<dbReference type="SUPFAM" id="SSF52047">
    <property type="entry name" value="RNI-like"/>
    <property type="match status" value="1"/>
</dbReference>
<comment type="caution">
    <text evidence="3">The sequence shown here is derived from an EMBL/GenBank/DDBJ whole genome shotgun (WGS) entry which is preliminary data.</text>
</comment>
<name>A0ABR2Z9H5_9AGAR</name>
<dbReference type="InterPro" id="IPR032675">
    <property type="entry name" value="LRR_dom_sf"/>
</dbReference>
<dbReference type="Gene3D" id="1.20.1280.50">
    <property type="match status" value="1"/>
</dbReference>